<comment type="caution">
    <text evidence="1">The sequence shown here is derived from an EMBL/GenBank/DDBJ whole genome shotgun (WGS) entry which is preliminary data.</text>
</comment>
<evidence type="ECO:0000313" key="1">
    <source>
        <dbReference type="EMBL" id="KAF5810568.1"/>
    </source>
</evidence>
<dbReference type="AlphaFoldDB" id="A0A9K3J822"/>
<name>A0A9K3J822_HELAN</name>
<keyword evidence="2" id="KW-1185">Reference proteome</keyword>
<accession>A0A9K3J822</accession>
<protein>
    <submittedName>
        <fullName evidence="1">Uncharacterized protein</fullName>
    </submittedName>
</protein>
<organism evidence="1 2">
    <name type="scientific">Helianthus annuus</name>
    <name type="common">Common sunflower</name>
    <dbReference type="NCBI Taxonomy" id="4232"/>
    <lineage>
        <taxon>Eukaryota</taxon>
        <taxon>Viridiplantae</taxon>
        <taxon>Streptophyta</taxon>
        <taxon>Embryophyta</taxon>
        <taxon>Tracheophyta</taxon>
        <taxon>Spermatophyta</taxon>
        <taxon>Magnoliopsida</taxon>
        <taxon>eudicotyledons</taxon>
        <taxon>Gunneridae</taxon>
        <taxon>Pentapetalae</taxon>
        <taxon>asterids</taxon>
        <taxon>campanulids</taxon>
        <taxon>Asterales</taxon>
        <taxon>Asteraceae</taxon>
        <taxon>Asteroideae</taxon>
        <taxon>Heliantheae alliance</taxon>
        <taxon>Heliantheae</taxon>
        <taxon>Helianthus</taxon>
    </lineage>
</organism>
<gene>
    <name evidence="1" type="ORF">HanXRQr2_Chr04g0171101</name>
</gene>
<proteinExistence type="predicted"/>
<evidence type="ECO:0000313" key="2">
    <source>
        <dbReference type="Proteomes" id="UP000215914"/>
    </source>
</evidence>
<reference evidence="1" key="2">
    <citation type="submission" date="2020-06" db="EMBL/GenBank/DDBJ databases">
        <title>Helianthus annuus Genome sequencing and assembly Release 2.</title>
        <authorList>
            <person name="Gouzy J."/>
            <person name="Langlade N."/>
            <person name="Munos S."/>
        </authorList>
    </citation>
    <scope>NUCLEOTIDE SEQUENCE</scope>
    <source>
        <tissue evidence="1">Leaves</tissue>
    </source>
</reference>
<dbReference type="EMBL" id="MNCJ02000319">
    <property type="protein sequence ID" value="KAF5810568.1"/>
    <property type="molecule type" value="Genomic_DNA"/>
</dbReference>
<sequence>MATRTRSHTGDSTSAFINQNLLKNLEKEVCSFDNANIAALRTSGAFPDGAIIRSFDRSLRSDVSSDEWICFPAYPFSLGLRYPFPEFIMQFFSTTSLSFAQTMAMVWRELVLSQIKTFHIPDLCIEDIPIAYHLRSHGSSRFLLFSTSNNP</sequence>
<dbReference type="Proteomes" id="UP000215914">
    <property type="component" value="Unassembled WGS sequence"/>
</dbReference>
<reference evidence="1" key="1">
    <citation type="journal article" date="2017" name="Nature">
        <title>The sunflower genome provides insights into oil metabolism, flowering and Asterid evolution.</title>
        <authorList>
            <person name="Badouin H."/>
            <person name="Gouzy J."/>
            <person name="Grassa C.J."/>
            <person name="Murat F."/>
            <person name="Staton S.E."/>
            <person name="Cottret L."/>
            <person name="Lelandais-Briere C."/>
            <person name="Owens G.L."/>
            <person name="Carrere S."/>
            <person name="Mayjonade B."/>
            <person name="Legrand L."/>
            <person name="Gill N."/>
            <person name="Kane N.C."/>
            <person name="Bowers J.E."/>
            <person name="Hubner S."/>
            <person name="Bellec A."/>
            <person name="Berard A."/>
            <person name="Berges H."/>
            <person name="Blanchet N."/>
            <person name="Boniface M.C."/>
            <person name="Brunel D."/>
            <person name="Catrice O."/>
            <person name="Chaidir N."/>
            <person name="Claudel C."/>
            <person name="Donnadieu C."/>
            <person name="Faraut T."/>
            <person name="Fievet G."/>
            <person name="Helmstetter N."/>
            <person name="King M."/>
            <person name="Knapp S.J."/>
            <person name="Lai Z."/>
            <person name="Le Paslier M.C."/>
            <person name="Lippi Y."/>
            <person name="Lorenzon L."/>
            <person name="Mandel J.R."/>
            <person name="Marage G."/>
            <person name="Marchand G."/>
            <person name="Marquand E."/>
            <person name="Bret-Mestries E."/>
            <person name="Morien E."/>
            <person name="Nambeesan S."/>
            <person name="Nguyen T."/>
            <person name="Pegot-Espagnet P."/>
            <person name="Pouilly N."/>
            <person name="Raftis F."/>
            <person name="Sallet E."/>
            <person name="Schiex T."/>
            <person name="Thomas J."/>
            <person name="Vandecasteele C."/>
            <person name="Vares D."/>
            <person name="Vear F."/>
            <person name="Vautrin S."/>
            <person name="Crespi M."/>
            <person name="Mangin B."/>
            <person name="Burke J.M."/>
            <person name="Salse J."/>
            <person name="Munos S."/>
            <person name="Vincourt P."/>
            <person name="Rieseberg L.H."/>
            <person name="Langlade N.B."/>
        </authorList>
    </citation>
    <scope>NUCLEOTIDE SEQUENCE</scope>
    <source>
        <tissue evidence="1">Leaves</tissue>
    </source>
</reference>
<dbReference type="Gramene" id="mRNA:HanXRQr2_Chr04g0171101">
    <property type="protein sequence ID" value="CDS:HanXRQr2_Chr04g0171101.1"/>
    <property type="gene ID" value="HanXRQr2_Chr04g0171101"/>
</dbReference>